<gene>
    <name evidence="3" type="primary">LOC102805990</name>
</gene>
<proteinExistence type="predicted"/>
<evidence type="ECO:0000259" key="1">
    <source>
        <dbReference type="Pfam" id="PF00155"/>
    </source>
</evidence>
<feature type="non-terminal residue" evidence="3">
    <location>
        <position position="332"/>
    </location>
</feature>
<dbReference type="PANTHER" id="PTHR42858">
    <property type="entry name" value="AMINOTRANSFERASE"/>
    <property type="match status" value="1"/>
</dbReference>
<accession>A0ABM0MSQ4</accession>
<dbReference type="RefSeq" id="XP_006823045.1">
    <property type="nucleotide sequence ID" value="XM_006822982.1"/>
</dbReference>
<evidence type="ECO:0000313" key="2">
    <source>
        <dbReference type="Proteomes" id="UP000694865"/>
    </source>
</evidence>
<dbReference type="InterPro" id="IPR015424">
    <property type="entry name" value="PyrdxlP-dep_Trfase"/>
</dbReference>
<sequence length="332" mass="37455">MTMAQKEKQYFRTYFEEISTTMGLVGDVKEGSVAMEIGAPSLTDLKICTDLLSKATQHRLSSETGHLFQYGCTQGDSKFVKEMTKFLTEKYGDEVDSDDILVTGGATSGLYYMTTLLFNRGDIVFVEDPTYFLAINMLRDDLELQVVPVPTTSEGLELEVLDKLLTDYRLKSKHVVTEKQPYWTMLYTVPTFNNPKGKCLPAEKCKKLVEIARRRDIFVVCDDVYNLLSYIPNDKPGENLLPAPMRLFAYDKKQDVDYKGNVVSNCSFSKILGPGMRIGWLEAPQRLLNILRFSGLMCGGGGFNNYTSGIIASVLETGMMSQHILYLQEKYK</sequence>
<dbReference type="GeneID" id="102805990"/>
<protein>
    <submittedName>
        <fullName evidence="3">Aromatic amino acid aminotransferase C569.07-like</fullName>
    </submittedName>
</protein>
<name>A0ABM0MSQ4_SACKO</name>
<dbReference type="SUPFAM" id="SSF53383">
    <property type="entry name" value="PLP-dependent transferases"/>
    <property type="match status" value="1"/>
</dbReference>
<dbReference type="Gene3D" id="3.40.640.10">
    <property type="entry name" value="Type I PLP-dependent aspartate aminotransferase-like (Major domain)"/>
    <property type="match status" value="1"/>
</dbReference>
<dbReference type="InterPro" id="IPR004839">
    <property type="entry name" value="Aminotransferase_I/II_large"/>
</dbReference>
<feature type="domain" description="Aminotransferase class I/classII large" evidence="1">
    <location>
        <begin position="48"/>
        <end position="292"/>
    </location>
</feature>
<evidence type="ECO:0000313" key="3">
    <source>
        <dbReference type="RefSeq" id="XP_006823045.1"/>
    </source>
</evidence>
<dbReference type="Pfam" id="PF00155">
    <property type="entry name" value="Aminotran_1_2"/>
    <property type="match status" value="1"/>
</dbReference>
<dbReference type="CDD" id="cd00609">
    <property type="entry name" value="AAT_like"/>
    <property type="match status" value="1"/>
</dbReference>
<dbReference type="Gene3D" id="3.90.1150.10">
    <property type="entry name" value="Aspartate Aminotransferase, domain 1"/>
    <property type="match status" value="1"/>
</dbReference>
<dbReference type="InterPro" id="IPR015421">
    <property type="entry name" value="PyrdxlP-dep_Trfase_major"/>
</dbReference>
<dbReference type="InterPro" id="IPR015422">
    <property type="entry name" value="PyrdxlP-dep_Trfase_small"/>
</dbReference>
<organism evidence="2 3">
    <name type="scientific">Saccoglossus kowalevskii</name>
    <name type="common">Acorn worm</name>
    <dbReference type="NCBI Taxonomy" id="10224"/>
    <lineage>
        <taxon>Eukaryota</taxon>
        <taxon>Metazoa</taxon>
        <taxon>Hemichordata</taxon>
        <taxon>Enteropneusta</taxon>
        <taxon>Harrimaniidae</taxon>
        <taxon>Saccoglossus</taxon>
    </lineage>
</organism>
<dbReference type="Proteomes" id="UP000694865">
    <property type="component" value="Unplaced"/>
</dbReference>
<dbReference type="PANTHER" id="PTHR42858:SF1">
    <property type="entry name" value="LD15494P"/>
    <property type="match status" value="1"/>
</dbReference>
<reference evidence="3" key="1">
    <citation type="submission" date="2025-08" db="UniProtKB">
        <authorList>
            <consortium name="RefSeq"/>
        </authorList>
    </citation>
    <scope>IDENTIFICATION</scope>
    <source>
        <tissue evidence="3">Testes</tissue>
    </source>
</reference>
<keyword evidence="2" id="KW-1185">Reference proteome</keyword>